<sequence>MRVESHIPPPHAFGLPRSSSEGSSLGRFSSPENSSASSFCWGSLNSASILRRLTPHTRLTSNFNLDP</sequence>
<dbReference type="AlphaFoldDB" id="A0A3M7R0N3"/>
<evidence type="ECO:0000256" key="1">
    <source>
        <dbReference type="SAM" id="MobiDB-lite"/>
    </source>
</evidence>
<keyword evidence="3" id="KW-1185">Reference proteome</keyword>
<dbReference type="EMBL" id="REGN01004524">
    <property type="protein sequence ID" value="RNA17150.1"/>
    <property type="molecule type" value="Genomic_DNA"/>
</dbReference>
<gene>
    <name evidence="2" type="ORF">BpHYR1_004118</name>
</gene>
<comment type="caution">
    <text evidence="2">The sequence shown here is derived from an EMBL/GenBank/DDBJ whole genome shotgun (WGS) entry which is preliminary data.</text>
</comment>
<accession>A0A3M7R0N3</accession>
<feature type="compositionally biased region" description="Low complexity" evidence="1">
    <location>
        <begin position="13"/>
        <end position="38"/>
    </location>
</feature>
<reference evidence="2 3" key="1">
    <citation type="journal article" date="2018" name="Sci. Rep.">
        <title>Genomic signatures of local adaptation to the degree of environmental predictability in rotifers.</title>
        <authorList>
            <person name="Franch-Gras L."/>
            <person name="Hahn C."/>
            <person name="Garcia-Roger E.M."/>
            <person name="Carmona M.J."/>
            <person name="Serra M."/>
            <person name="Gomez A."/>
        </authorList>
    </citation>
    <scope>NUCLEOTIDE SEQUENCE [LARGE SCALE GENOMIC DNA]</scope>
    <source>
        <strain evidence="2">HYR1</strain>
    </source>
</reference>
<protein>
    <submittedName>
        <fullName evidence="2">Uncharacterized protein</fullName>
    </submittedName>
</protein>
<proteinExistence type="predicted"/>
<name>A0A3M7R0N3_BRAPC</name>
<evidence type="ECO:0000313" key="3">
    <source>
        <dbReference type="Proteomes" id="UP000276133"/>
    </source>
</evidence>
<evidence type="ECO:0000313" key="2">
    <source>
        <dbReference type="EMBL" id="RNA17150.1"/>
    </source>
</evidence>
<feature type="region of interest" description="Disordered" evidence="1">
    <location>
        <begin position="1"/>
        <end position="38"/>
    </location>
</feature>
<organism evidence="2 3">
    <name type="scientific">Brachionus plicatilis</name>
    <name type="common">Marine rotifer</name>
    <name type="synonym">Brachionus muelleri</name>
    <dbReference type="NCBI Taxonomy" id="10195"/>
    <lineage>
        <taxon>Eukaryota</taxon>
        <taxon>Metazoa</taxon>
        <taxon>Spiralia</taxon>
        <taxon>Gnathifera</taxon>
        <taxon>Rotifera</taxon>
        <taxon>Eurotatoria</taxon>
        <taxon>Monogononta</taxon>
        <taxon>Pseudotrocha</taxon>
        <taxon>Ploima</taxon>
        <taxon>Brachionidae</taxon>
        <taxon>Brachionus</taxon>
    </lineage>
</organism>
<dbReference type="Proteomes" id="UP000276133">
    <property type="component" value="Unassembled WGS sequence"/>
</dbReference>